<reference evidence="3 4" key="1">
    <citation type="submission" date="2023-05" db="EMBL/GenBank/DDBJ databases">
        <title>Flavobacterium sedimenti sp. nov., isolated from the sediment.</title>
        <authorList>
            <person name="Wu N."/>
        </authorList>
    </citation>
    <scope>NUCLEOTIDE SEQUENCE [LARGE SCALE GENOMIC DNA]</scope>
    <source>
        <strain evidence="3 4">YZ-48</strain>
    </source>
</reference>
<sequence>MRFSISYKSLFNLGVFSVISLFALIGCSSSGDGEDQSNTPSNLVVNKVIVGATSSLPNGDGSGLVNFTVSADNATSYKVLIGSDVINSTSGIFSYTFNQSGTNDYTIYVSAYNGSRFISTSVVVTVYVTPSLVWSDEFNVDGAPDSSKWSYETGAGGWGNNELQYYTNRPENVIVQNGVLKINLIKESYSGSNYTSARIVTKNKYSFKYGRVDIRAKLPAGGGTWPALWMLGSDINTNPWPGCGEIDIMEHVGNNPNRIYGTLHYPGNSGGNAVGGNVLISNATTEFHVYSCDWNASTIRFYVDNVLFYTFNNNSGLPFNKPFFFIFNCAMGGNFGGAVDPNFTSATLEVDYVHVFN</sequence>
<dbReference type="Proteomes" id="UP001230035">
    <property type="component" value="Unassembled WGS sequence"/>
</dbReference>
<evidence type="ECO:0000313" key="3">
    <source>
        <dbReference type="EMBL" id="MDI9258447.1"/>
    </source>
</evidence>
<gene>
    <name evidence="3" type="ORF">QHT84_13565</name>
</gene>
<evidence type="ECO:0000259" key="2">
    <source>
        <dbReference type="PROSITE" id="PS51762"/>
    </source>
</evidence>
<keyword evidence="4" id="KW-1185">Reference proteome</keyword>
<dbReference type="InterPro" id="IPR050546">
    <property type="entry name" value="Glycosyl_Hydrlase_16"/>
</dbReference>
<feature type="domain" description="GH16" evidence="2">
    <location>
        <begin position="122"/>
        <end position="357"/>
    </location>
</feature>
<accession>A0ABT6XTL8</accession>
<dbReference type="CDD" id="cd08023">
    <property type="entry name" value="GH16_laminarinase_like"/>
    <property type="match status" value="1"/>
</dbReference>
<keyword evidence="3" id="KW-0378">Hydrolase</keyword>
<organism evidence="3 4">
    <name type="scientific">Flavobacterium sedimenticola</name>
    <dbReference type="NCBI Taxonomy" id="3043286"/>
    <lineage>
        <taxon>Bacteria</taxon>
        <taxon>Pseudomonadati</taxon>
        <taxon>Bacteroidota</taxon>
        <taxon>Flavobacteriia</taxon>
        <taxon>Flavobacteriales</taxon>
        <taxon>Flavobacteriaceae</taxon>
        <taxon>Flavobacterium</taxon>
    </lineage>
</organism>
<dbReference type="InterPro" id="IPR000757">
    <property type="entry name" value="Beta-glucanase-like"/>
</dbReference>
<dbReference type="PANTHER" id="PTHR10963:SF55">
    <property type="entry name" value="GLYCOSIDE HYDROLASE FAMILY 16 PROTEIN"/>
    <property type="match status" value="1"/>
</dbReference>
<dbReference type="Gene3D" id="2.60.120.200">
    <property type="match status" value="1"/>
</dbReference>
<dbReference type="PROSITE" id="PS51762">
    <property type="entry name" value="GH16_2"/>
    <property type="match status" value="1"/>
</dbReference>
<name>A0ABT6XTL8_9FLAO</name>
<dbReference type="PANTHER" id="PTHR10963">
    <property type="entry name" value="GLYCOSYL HYDROLASE-RELATED"/>
    <property type="match status" value="1"/>
</dbReference>
<protein>
    <submittedName>
        <fullName evidence="3">Glycoside hydrolase family 16 protein</fullName>
    </submittedName>
</protein>
<proteinExistence type="inferred from homology"/>
<dbReference type="PROSITE" id="PS51257">
    <property type="entry name" value="PROKAR_LIPOPROTEIN"/>
    <property type="match status" value="1"/>
</dbReference>
<evidence type="ECO:0000256" key="1">
    <source>
        <dbReference type="ARBA" id="ARBA00006865"/>
    </source>
</evidence>
<comment type="caution">
    <text evidence="3">The sequence shown here is derived from an EMBL/GenBank/DDBJ whole genome shotgun (WGS) entry which is preliminary data.</text>
</comment>
<dbReference type="InterPro" id="IPR013320">
    <property type="entry name" value="ConA-like_dom_sf"/>
</dbReference>
<dbReference type="EMBL" id="JASGBP010000012">
    <property type="protein sequence ID" value="MDI9258447.1"/>
    <property type="molecule type" value="Genomic_DNA"/>
</dbReference>
<dbReference type="SUPFAM" id="SSF49899">
    <property type="entry name" value="Concanavalin A-like lectins/glucanases"/>
    <property type="match status" value="1"/>
</dbReference>
<comment type="similarity">
    <text evidence="1">Belongs to the glycosyl hydrolase 16 family.</text>
</comment>
<dbReference type="RefSeq" id="WP_283240113.1">
    <property type="nucleotide sequence ID" value="NZ_JASGBP010000012.1"/>
</dbReference>
<dbReference type="Pfam" id="PF00722">
    <property type="entry name" value="Glyco_hydro_16"/>
    <property type="match status" value="1"/>
</dbReference>
<evidence type="ECO:0000313" key="4">
    <source>
        <dbReference type="Proteomes" id="UP001230035"/>
    </source>
</evidence>
<dbReference type="GO" id="GO:0016787">
    <property type="term" value="F:hydrolase activity"/>
    <property type="evidence" value="ECO:0007669"/>
    <property type="project" value="UniProtKB-KW"/>
</dbReference>